<protein>
    <submittedName>
        <fullName evidence="2">Fasciclin domain-containing protein</fullName>
    </submittedName>
</protein>
<evidence type="ECO:0000313" key="2">
    <source>
        <dbReference type="EMBL" id="MCA5005814.1"/>
    </source>
</evidence>
<evidence type="ECO:0000313" key="3">
    <source>
        <dbReference type="Proteomes" id="UP001165302"/>
    </source>
</evidence>
<reference evidence="2" key="1">
    <citation type="submission" date="2020-10" db="EMBL/GenBank/DDBJ databases">
        <authorList>
            <person name="Lu T."/>
            <person name="Wang Q."/>
            <person name="Han X."/>
        </authorList>
    </citation>
    <scope>NUCLEOTIDE SEQUENCE</scope>
    <source>
        <strain evidence="2">WQ 366</strain>
    </source>
</reference>
<evidence type="ECO:0000259" key="1">
    <source>
        <dbReference type="PROSITE" id="PS50213"/>
    </source>
</evidence>
<feature type="domain" description="FAS1" evidence="1">
    <location>
        <begin position="42"/>
        <end position="217"/>
    </location>
</feature>
<keyword evidence="3" id="KW-1185">Reference proteome</keyword>
<gene>
    <name evidence="2" type="ORF">IPZ78_11695</name>
</gene>
<name>A0ABS7ZA78_9SPHI</name>
<comment type="caution">
    <text evidence="2">The sequence shown here is derived from an EMBL/GenBank/DDBJ whole genome shotgun (WGS) entry which is preliminary data.</text>
</comment>
<dbReference type="InterPro" id="IPR036378">
    <property type="entry name" value="FAS1_dom_sf"/>
</dbReference>
<sequence>MEMKNTNSLRLIFLTIISLIVSLSSCKKDYYVDGGVHDPNYNGTILDFLKSRPELFDTLVKVIELANYSSLLNDPNANVTFFAPTSQSISKSMTSLNSQLFFRGQDTVLKVEQVSPEVWRKYLSRYIYKEKYLLKDYPQIDTSDMLAYPGQGYLSIDGDPLNIGTFYNDVRTKNSAGVEQIVKYAGYRQILINYSNPVATSDIQPKNGVIHVLQSFRHSFGFYTFDFTSDAINKGITY</sequence>
<organism evidence="2 3">
    <name type="scientific">Sphingobacterium bovistauri</name>
    <dbReference type="NCBI Taxonomy" id="2781959"/>
    <lineage>
        <taxon>Bacteria</taxon>
        <taxon>Pseudomonadati</taxon>
        <taxon>Bacteroidota</taxon>
        <taxon>Sphingobacteriia</taxon>
        <taxon>Sphingobacteriales</taxon>
        <taxon>Sphingobacteriaceae</taxon>
        <taxon>Sphingobacterium</taxon>
    </lineage>
</organism>
<dbReference type="Proteomes" id="UP001165302">
    <property type="component" value="Unassembled WGS sequence"/>
</dbReference>
<dbReference type="InterPro" id="IPR000782">
    <property type="entry name" value="FAS1_domain"/>
</dbReference>
<dbReference type="EMBL" id="JADEYP010000022">
    <property type="protein sequence ID" value="MCA5005814.1"/>
    <property type="molecule type" value="Genomic_DNA"/>
</dbReference>
<dbReference type="Pfam" id="PF02469">
    <property type="entry name" value="Fasciclin"/>
    <property type="match status" value="1"/>
</dbReference>
<dbReference type="SUPFAM" id="SSF82153">
    <property type="entry name" value="FAS1 domain"/>
    <property type="match status" value="1"/>
</dbReference>
<dbReference type="PROSITE" id="PS50213">
    <property type="entry name" value="FAS1"/>
    <property type="match status" value="1"/>
</dbReference>
<accession>A0ABS7ZA78</accession>
<dbReference type="PROSITE" id="PS51257">
    <property type="entry name" value="PROKAR_LIPOPROTEIN"/>
    <property type="match status" value="1"/>
</dbReference>
<dbReference type="Gene3D" id="2.30.180.10">
    <property type="entry name" value="FAS1 domain"/>
    <property type="match status" value="1"/>
</dbReference>
<proteinExistence type="predicted"/>